<evidence type="ECO:0000313" key="4">
    <source>
        <dbReference type="Proteomes" id="UP000287651"/>
    </source>
</evidence>
<feature type="compositionally biased region" description="Low complexity" evidence="1">
    <location>
        <begin position="116"/>
        <end position="133"/>
    </location>
</feature>
<organism evidence="3 4">
    <name type="scientific">Ensete ventricosum</name>
    <name type="common">Abyssinian banana</name>
    <name type="synonym">Musa ensete</name>
    <dbReference type="NCBI Taxonomy" id="4639"/>
    <lineage>
        <taxon>Eukaryota</taxon>
        <taxon>Viridiplantae</taxon>
        <taxon>Streptophyta</taxon>
        <taxon>Embryophyta</taxon>
        <taxon>Tracheophyta</taxon>
        <taxon>Spermatophyta</taxon>
        <taxon>Magnoliopsida</taxon>
        <taxon>Liliopsida</taxon>
        <taxon>Zingiberales</taxon>
        <taxon>Musaceae</taxon>
        <taxon>Ensete</taxon>
    </lineage>
</organism>
<feature type="domain" description="Argonaut glycine-rich" evidence="2">
    <location>
        <begin position="91"/>
        <end position="193"/>
    </location>
</feature>
<feature type="region of interest" description="Disordered" evidence="1">
    <location>
        <begin position="1"/>
        <end position="207"/>
    </location>
</feature>
<dbReference type="InterPro" id="IPR024357">
    <property type="entry name" value="Argonaut_Gly-rich"/>
</dbReference>
<reference evidence="3 4" key="1">
    <citation type="journal article" date="2014" name="Agronomy (Basel)">
        <title>A Draft Genome Sequence for Ensete ventricosum, the Drought-Tolerant Tree Against Hunger.</title>
        <authorList>
            <person name="Harrison J."/>
            <person name="Moore K.A."/>
            <person name="Paszkiewicz K."/>
            <person name="Jones T."/>
            <person name="Grant M."/>
            <person name="Ambacheew D."/>
            <person name="Muzemil S."/>
            <person name="Studholme D.J."/>
        </authorList>
    </citation>
    <scope>NUCLEOTIDE SEQUENCE [LARGE SCALE GENOMIC DNA]</scope>
</reference>
<feature type="compositionally biased region" description="Polar residues" evidence="1">
    <location>
        <begin position="34"/>
        <end position="44"/>
    </location>
</feature>
<comment type="caution">
    <text evidence="3">The sequence shown here is derived from an EMBL/GenBank/DDBJ whole genome shotgun (WGS) entry which is preliminary data.</text>
</comment>
<feature type="compositionally biased region" description="Low complexity" evidence="1">
    <location>
        <begin position="186"/>
        <end position="203"/>
    </location>
</feature>
<feature type="compositionally biased region" description="Gly residues" evidence="1">
    <location>
        <begin position="65"/>
        <end position="76"/>
    </location>
</feature>
<evidence type="ECO:0000256" key="1">
    <source>
        <dbReference type="SAM" id="MobiDB-lite"/>
    </source>
</evidence>
<feature type="compositionally biased region" description="Low complexity" evidence="1">
    <location>
        <begin position="77"/>
        <end position="92"/>
    </location>
</feature>
<dbReference type="Proteomes" id="UP000287651">
    <property type="component" value="Unassembled WGS sequence"/>
</dbReference>
<name>A0A426YP54_ENSVE</name>
<proteinExistence type="predicted"/>
<dbReference type="EMBL" id="AMZH03011107">
    <property type="protein sequence ID" value="RRT53515.1"/>
    <property type="molecule type" value="Genomic_DNA"/>
</dbReference>
<evidence type="ECO:0000313" key="3">
    <source>
        <dbReference type="EMBL" id="RRT53515.1"/>
    </source>
</evidence>
<evidence type="ECO:0000259" key="2">
    <source>
        <dbReference type="Pfam" id="PF12764"/>
    </source>
</evidence>
<gene>
    <name evidence="3" type="ORF">B296_00036029</name>
</gene>
<sequence>MVRKRRTELPGSGESSETRQSIGSSHPAVPTHWLETNPTSQQQRAAAGRGSVPSNPHLPQQAGRGSAGYQGHGGWRPHGVPAPQQPGAPAQGYRVRGGPLPGGAMPPQQQHGVWQVSGSVPGRSGVSPAAAGPSRPPAPELHQAMQAPYQVAQASSQGRSPWHHETSTAQSATSFEQLSVQDTAASSQDIQPVVSQPSSSKSIRFPLRPGKGSSGVKCVVKANHFLAELPDRDLHQYDVVIRFAARADLHHLEMFLTGRQPDAPQDALQVLDIVLRELPTAR</sequence>
<feature type="compositionally biased region" description="Polar residues" evidence="1">
    <location>
        <begin position="13"/>
        <end position="24"/>
    </location>
</feature>
<feature type="compositionally biased region" description="Polar residues" evidence="1">
    <location>
        <begin position="167"/>
        <end position="185"/>
    </location>
</feature>
<protein>
    <recommendedName>
        <fullName evidence="2">Argonaut glycine-rich domain-containing protein</fullName>
    </recommendedName>
</protein>
<accession>A0A426YP54</accession>
<dbReference type="Pfam" id="PF12764">
    <property type="entry name" value="Gly-rich_Ago1"/>
    <property type="match status" value="1"/>
</dbReference>
<dbReference type="AlphaFoldDB" id="A0A426YP54"/>